<dbReference type="InterPro" id="IPR045079">
    <property type="entry name" value="Oxoprolinase-like"/>
</dbReference>
<evidence type="ECO:0000259" key="1">
    <source>
        <dbReference type="Pfam" id="PF05378"/>
    </source>
</evidence>
<evidence type="ECO:0000313" key="2">
    <source>
        <dbReference type="EMBL" id="SVC32211.1"/>
    </source>
</evidence>
<dbReference type="PANTHER" id="PTHR11365:SF23">
    <property type="entry name" value="HYPOTHETICAL 5-OXOPROLINASE (EUROFUNG)-RELATED"/>
    <property type="match status" value="1"/>
</dbReference>
<dbReference type="GO" id="GO:0005829">
    <property type="term" value="C:cytosol"/>
    <property type="evidence" value="ECO:0007669"/>
    <property type="project" value="TreeGrafter"/>
</dbReference>
<feature type="domain" description="Hydantoinase/oxoprolinase N-terminal" evidence="1">
    <location>
        <begin position="13"/>
        <end position="113"/>
    </location>
</feature>
<dbReference type="Pfam" id="PF05378">
    <property type="entry name" value="Hydant_A_N"/>
    <property type="match status" value="1"/>
</dbReference>
<accession>A0A382LBH1</accession>
<name>A0A382LBH1_9ZZZZ</name>
<proteinExistence type="predicted"/>
<protein>
    <recommendedName>
        <fullName evidence="1">Hydantoinase/oxoprolinase N-terminal domain-containing protein</fullName>
    </recommendedName>
</protein>
<dbReference type="AlphaFoldDB" id="A0A382LBH1"/>
<organism evidence="2">
    <name type="scientific">marine metagenome</name>
    <dbReference type="NCBI Taxonomy" id="408172"/>
    <lineage>
        <taxon>unclassified sequences</taxon>
        <taxon>metagenomes</taxon>
        <taxon>ecological metagenomes</taxon>
    </lineage>
</organism>
<feature type="non-terminal residue" evidence="2">
    <location>
        <position position="114"/>
    </location>
</feature>
<dbReference type="InterPro" id="IPR008040">
    <property type="entry name" value="Hydant_A_N"/>
</dbReference>
<dbReference type="EMBL" id="UINC01085041">
    <property type="protein sequence ID" value="SVC32211.1"/>
    <property type="molecule type" value="Genomic_DNA"/>
</dbReference>
<gene>
    <name evidence="2" type="ORF">METZ01_LOCUS285065</name>
</gene>
<sequence length="114" mass="12574">MKPRNATAKNQIRVGADIGGTFTDLVMLRSDGNYSVQKVPSTVEDFSRGIVEGLDAFLSDNRLTSELVSEIIHGTTVATNAILQNQGARTALVTTRGFRDVLEFRRLRFPDLFS</sequence>
<dbReference type="GO" id="GO:0017168">
    <property type="term" value="F:5-oxoprolinase (ATP-hydrolyzing) activity"/>
    <property type="evidence" value="ECO:0007669"/>
    <property type="project" value="TreeGrafter"/>
</dbReference>
<reference evidence="2" key="1">
    <citation type="submission" date="2018-05" db="EMBL/GenBank/DDBJ databases">
        <authorList>
            <person name="Lanie J.A."/>
            <person name="Ng W.-L."/>
            <person name="Kazmierczak K.M."/>
            <person name="Andrzejewski T.M."/>
            <person name="Davidsen T.M."/>
            <person name="Wayne K.J."/>
            <person name="Tettelin H."/>
            <person name="Glass J.I."/>
            <person name="Rusch D."/>
            <person name="Podicherti R."/>
            <person name="Tsui H.-C.T."/>
            <person name="Winkler M.E."/>
        </authorList>
    </citation>
    <scope>NUCLEOTIDE SEQUENCE</scope>
</reference>
<dbReference type="GO" id="GO:0006749">
    <property type="term" value="P:glutathione metabolic process"/>
    <property type="evidence" value="ECO:0007669"/>
    <property type="project" value="TreeGrafter"/>
</dbReference>
<dbReference type="PANTHER" id="PTHR11365">
    <property type="entry name" value="5-OXOPROLINASE RELATED"/>
    <property type="match status" value="1"/>
</dbReference>